<evidence type="ECO:0000313" key="2">
    <source>
        <dbReference type="EMBL" id="MEC6057910.1"/>
    </source>
</evidence>
<sequence>MAVSTGKKIILVAILAAGYFIGNGVNENKRYEELKAKQPSDLTQDDKSFIKKIEDGRSKAEEERKQYQLEQKKKDEADRPRREFMELQLAVRMACHDTASSLLKYPDSFKDEQHEDGIDKQEGKDIYYFTLHYSGVNAFHVRSTHTIECYGTIGKVRISRSFLPKLTR</sequence>
<dbReference type="EMBL" id="JARTTN020000001">
    <property type="protein sequence ID" value="MEC6057910.1"/>
    <property type="molecule type" value="Genomic_DNA"/>
</dbReference>
<protein>
    <submittedName>
        <fullName evidence="2">Uncharacterized protein</fullName>
    </submittedName>
</protein>
<reference evidence="2" key="1">
    <citation type="journal article" date="2023" name="Nat. Commun.">
        <title>Genomic dissection of endemic carbapenem resistance reveals metallo-beta-lactamase dissemination through clonal, plasmid and integron transfer.</title>
        <authorList>
            <person name="Macesic N."/>
            <person name="Hawkey J."/>
            <person name="Vezina B."/>
            <person name="Wisniewski J.A."/>
            <person name="Cottingham H."/>
            <person name="Blakeway L.V."/>
            <person name="Harshegyi T."/>
            <person name="Pragastis K."/>
            <person name="Badoordeen G.Z."/>
            <person name="Dennison A."/>
            <person name="Spelman D.W."/>
            <person name="Jenney A.W.J."/>
            <person name="Peleg A.Y."/>
        </authorList>
    </citation>
    <scope>NUCLEOTIDE SEQUENCE</scope>
    <source>
        <strain evidence="2">CPO071</strain>
    </source>
</reference>
<dbReference type="RefSeq" id="WP_142669102.1">
    <property type="nucleotide sequence ID" value="NZ_JARTTN020000001.1"/>
</dbReference>
<gene>
    <name evidence="2" type="ORF">QAB22_015420</name>
</gene>
<dbReference type="AlphaFoldDB" id="A0AAW9PFS2"/>
<feature type="region of interest" description="Disordered" evidence="1">
    <location>
        <begin position="36"/>
        <end position="80"/>
    </location>
</feature>
<organism evidence="2 3">
    <name type="scientific">Klebsiella variicola</name>
    <dbReference type="NCBI Taxonomy" id="244366"/>
    <lineage>
        <taxon>Bacteria</taxon>
        <taxon>Pseudomonadati</taxon>
        <taxon>Pseudomonadota</taxon>
        <taxon>Gammaproteobacteria</taxon>
        <taxon>Enterobacterales</taxon>
        <taxon>Enterobacteriaceae</taxon>
        <taxon>Klebsiella/Raoultella group</taxon>
        <taxon>Klebsiella</taxon>
        <taxon>Klebsiella pneumoniae complex</taxon>
    </lineage>
</organism>
<name>A0AAW9PFS2_KLEVA</name>
<accession>A0AAW9PFS2</accession>
<dbReference type="Proteomes" id="UP001176846">
    <property type="component" value="Unassembled WGS sequence"/>
</dbReference>
<evidence type="ECO:0000256" key="1">
    <source>
        <dbReference type="SAM" id="MobiDB-lite"/>
    </source>
</evidence>
<reference evidence="2" key="2">
    <citation type="submission" date="2024-01" db="EMBL/GenBank/DDBJ databases">
        <authorList>
            <person name="Macesic N."/>
        </authorList>
    </citation>
    <scope>NUCLEOTIDE SEQUENCE</scope>
    <source>
        <strain evidence="2">CPO071</strain>
    </source>
</reference>
<comment type="caution">
    <text evidence="2">The sequence shown here is derived from an EMBL/GenBank/DDBJ whole genome shotgun (WGS) entry which is preliminary data.</text>
</comment>
<proteinExistence type="predicted"/>
<evidence type="ECO:0000313" key="3">
    <source>
        <dbReference type="Proteomes" id="UP001176846"/>
    </source>
</evidence>